<dbReference type="EMBL" id="QCYY01001350">
    <property type="protein sequence ID" value="ROT78632.1"/>
    <property type="molecule type" value="Genomic_DNA"/>
</dbReference>
<accession>A0A423TQE7</accession>
<keyword evidence="1" id="KW-0677">Repeat</keyword>
<dbReference type="InterPro" id="IPR003961">
    <property type="entry name" value="FN3_dom"/>
</dbReference>
<dbReference type="CDD" id="cd00063">
    <property type="entry name" value="FN3"/>
    <property type="match status" value="1"/>
</dbReference>
<dbReference type="Pfam" id="PF00041">
    <property type="entry name" value="fn3"/>
    <property type="match status" value="1"/>
</dbReference>
<feature type="transmembrane region" description="Helical" evidence="3">
    <location>
        <begin position="6"/>
        <end position="28"/>
    </location>
</feature>
<dbReference type="FunFam" id="2.60.40.10:FF:000028">
    <property type="entry name" value="Neuronal cell adhesion molecule"/>
    <property type="match status" value="1"/>
</dbReference>
<dbReference type="InterPro" id="IPR013783">
    <property type="entry name" value="Ig-like_fold"/>
</dbReference>
<evidence type="ECO:0000259" key="4">
    <source>
        <dbReference type="PROSITE" id="PS50853"/>
    </source>
</evidence>
<feature type="domain" description="Fibronectin type-III" evidence="4">
    <location>
        <begin position="160"/>
        <end position="256"/>
    </location>
</feature>
<dbReference type="OrthoDB" id="5969272at2759"/>
<reference evidence="5 6" key="2">
    <citation type="submission" date="2019-01" db="EMBL/GenBank/DDBJ databases">
        <title>The decoding of complex shrimp genome reveals the adaptation for benthos swimmer, frequently molting mechanism and breeding impact on genome.</title>
        <authorList>
            <person name="Sun Y."/>
            <person name="Gao Y."/>
            <person name="Yu Y."/>
        </authorList>
    </citation>
    <scope>NUCLEOTIDE SEQUENCE [LARGE SCALE GENOMIC DNA]</scope>
    <source>
        <tissue evidence="5">Muscle</tissue>
    </source>
</reference>
<evidence type="ECO:0000313" key="5">
    <source>
        <dbReference type="EMBL" id="ROT78632.1"/>
    </source>
</evidence>
<dbReference type="AlphaFoldDB" id="A0A423TQE7"/>
<dbReference type="PROSITE" id="PS50853">
    <property type="entry name" value="FN3"/>
    <property type="match status" value="1"/>
</dbReference>
<evidence type="ECO:0000256" key="3">
    <source>
        <dbReference type="SAM" id="Phobius"/>
    </source>
</evidence>
<keyword evidence="6" id="KW-1185">Reference proteome</keyword>
<comment type="caution">
    <text evidence="5">The sequence shown here is derived from an EMBL/GenBank/DDBJ whole genome shotgun (WGS) entry which is preliminary data.</text>
</comment>
<sequence length="359" mass="39350">MTSYYIPIVAVTTIILAASLLDLTLLGLEEGVDPGKGFEVARPWTLLVVVCKIGLQEVFCVSVEKLLEMKPEEMQSPKGVGKGPLGRPGSSPRRRRQAGGLKTLEGPSFGIEEEDNWQDFLFQKTIPLSSLIFGNTVTTQTVKTIKKENEEVKKRGTLWPPRGLSCAAVNASTIEVSWSAPNPADVRGIVLGYRVLYGPSQDFHEESCTFLLVSPSTAVYLEGLTNDTHYEIQVMAYTNAAVGSASPPVVCHTPPLVRSQRLPQHISDEFRINSTAELQPIGTWYAVGRTPRVLMVADEGQVDTSLLLPGTYRHFIRSPGEEGHQVNTPAGRLMATVIPRRQSDPHIHGKEERSVIKAV</sequence>
<proteinExistence type="predicted"/>
<keyword evidence="3" id="KW-0472">Membrane</keyword>
<dbReference type="Gene3D" id="2.60.40.10">
    <property type="entry name" value="Immunoglobulins"/>
    <property type="match status" value="1"/>
</dbReference>
<dbReference type="SUPFAM" id="SSF49265">
    <property type="entry name" value="Fibronectin type III"/>
    <property type="match status" value="1"/>
</dbReference>
<dbReference type="SMART" id="SM00060">
    <property type="entry name" value="FN3"/>
    <property type="match status" value="1"/>
</dbReference>
<evidence type="ECO:0000256" key="2">
    <source>
        <dbReference type="SAM" id="MobiDB-lite"/>
    </source>
</evidence>
<protein>
    <submittedName>
        <fullName evidence="5">DSCAM tail-less isoform</fullName>
    </submittedName>
</protein>
<evidence type="ECO:0000256" key="1">
    <source>
        <dbReference type="ARBA" id="ARBA00022737"/>
    </source>
</evidence>
<organism evidence="5 6">
    <name type="scientific">Penaeus vannamei</name>
    <name type="common">Whiteleg shrimp</name>
    <name type="synonym">Litopenaeus vannamei</name>
    <dbReference type="NCBI Taxonomy" id="6689"/>
    <lineage>
        <taxon>Eukaryota</taxon>
        <taxon>Metazoa</taxon>
        <taxon>Ecdysozoa</taxon>
        <taxon>Arthropoda</taxon>
        <taxon>Crustacea</taxon>
        <taxon>Multicrustacea</taxon>
        <taxon>Malacostraca</taxon>
        <taxon>Eumalacostraca</taxon>
        <taxon>Eucarida</taxon>
        <taxon>Decapoda</taxon>
        <taxon>Dendrobranchiata</taxon>
        <taxon>Penaeoidea</taxon>
        <taxon>Penaeidae</taxon>
        <taxon>Penaeus</taxon>
    </lineage>
</organism>
<gene>
    <name evidence="5" type="ORF">C7M84_002644</name>
</gene>
<evidence type="ECO:0000313" key="6">
    <source>
        <dbReference type="Proteomes" id="UP000283509"/>
    </source>
</evidence>
<keyword evidence="3" id="KW-0812">Transmembrane</keyword>
<dbReference type="Proteomes" id="UP000283509">
    <property type="component" value="Unassembled WGS sequence"/>
</dbReference>
<reference evidence="5 6" key="1">
    <citation type="submission" date="2018-04" db="EMBL/GenBank/DDBJ databases">
        <authorList>
            <person name="Zhang X."/>
            <person name="Yuan J."/>
            <person name="Li F."/>
            <person name="Xiang J."/>
        </authorList>
    </citation>
    <scope>NUCLEOTIDE SEQUENCE [LARGE SCALE GENOMIC DNA]</scope>
    <source>
        <tissue evidence="5">Muscle</tissue>
    </source>
</reference>
<keyword evidence="3" id="KW-1133">Transmembrane helix</keyword>
<feature type="region of interest" description="Disordered" evidence="2">
    <location>
        <begin position="73"/>
        <end position="105"/>
    </location>
</feature>
<name>A0A423TQE7_PENVA</name>
<dbReference type="InterPro" id="IPR036116">
    <property type="entry name" value="FN3_sf"/>
</dbReference>